<dbReference type="OrthoDB" id="686781at2"/>
<dbReference type="AlphaFoldDB" id="A0A6N8JGJ5"/>
<keyword evidence="2" id="KW-1185">Reference proteome</keyword>
<evidence type="ECO:0000313" key="1">
    <source>
        <dbReference type="EMBL" id="MVT44340.1"/>
    </source>
</evidence>
<comment type="caution">
    <text evidence="1">The sequence shown here is derived from an EMBL/GenBank/DDBJ whole genome shotgun (WGS) entry which is preliminary data.</text>
</comment>
<proteinExistence type="predicted"/>
<reference evidence="1 2" key="1">
    <citation type="submission" date="2019-12" db="EMBL/GenBank/DDBJ databases">
        <title>The draft genomic sequence of strain Chitinophaga oryziterrae JCM 16595.</title>
        <authorList>
            <person name="Zhang X."/>
        </authorList>
    </citation>
    <scope>NUCLEOTIDE SEQUENCE [LARGE SCALE GENOMIC DNA]</scope>
    <source>
        <strain evidence="1 2">JCM 16595</strain>
    </source>
</reference>
<dbReference type="Proteomes" id="UP000468388">
    <property type="component" value="Unassembled WGS sequence"/>
</dbReference>
<dbReference type="EMBL" id="WRXO01000011">
    <property type="protein sequence ID" value="MVT44340.1"/>
    <property type="molecule type" value="Genomic_DNA"/>
</dbReference>
<accession>A0A6N8JGJ5</accession>
<evidence type="ECO:0000313" key="2">
    <source>
        <dbReference type="Proteomes" id="UP000468388"/>
    </source>
</evidence>
<sequence length="58" mass="6692">MKHYLLKTNKEELNIIGVNPEDEIAFHAAYGKEIIFSGDNIQELLIRWRQLLKEPPGG</sequence>
<organism evidence="1 2">
    <name type="scientific">Chitinophaga oryziterrae</name>
    <dbReference type="NCBI Taxonomy" id="1031224"/>
    <lineage>
        <taxon>Bacteria</taxon>
        <taxon>Pseudomonadati</taxon>
        <taxon>Bacteroidota</taxon>
        <taxon>Chitinophagia</taxon>
        <taxon>Chitinophagales</taxon>
        <taxon>Chitinophagaceae</taxon>
        <taxon>Chitinophaga</taxon>
    </lineage>
</organism>
<gene>
    <name evidence="1" type="ORF">GO495_27345</name>
</gene>
<name>A0A6N8JGJ5_9BACT</name>
<protein>
    <submittedName>
        <fullName evidence="1">Uncharacterized protein</fullName>
    </submittedName>
</protein>
<dbReference type="RefSeq" id="WP_157303138.1">
    <property type="nucleotide sequence ID" value="NZ_BAAAZB010000037.1"/>
</dbReference>